<dbReference type="PANTHER" id="PTHR47349">
    <property type="entry name" value="CHROMOSOME 8, WHOLE GENOME SHOTGUN SEQUENCE"/>
    <property type="match status" value="1"/>
</dbReference>
<organism evidence="2 3">
    <name type="scientific">Metschnikowia bicuspidata var. bicuspidata NRRL YB-4993</name>
    <dbReference type="NCBI Taxonomy" id="869754"/>
    <lineage>
        <taxon>Eukaryota</taxon>
        <taxon>Fungi</taxon>
        <taxon>Dikarya</taxon>
        <taxon>Ascomycota</taxon>
        <taxon>Saccharomycotina</taxon>
        <taxon>Pichiomycetes</taxon>
        <taxon>Metschnikowiaceae</taxon>
        <taxon>Metschnikowia</taxon>
    </lineage>
</organism>
<comment type="caution">
    <text evidence="2">The sequence shown here is derived from an EMBL/GenBank/DDBJ whole genome shotgun (WGS) entry which is preliminary data.</text>
</comment>
<dbReference type="PANTHER" id="PTHR47349:SF1">
    <property type="entry name" value="AER328WP"/>
    <property type="match status" value="1"/>
</dbReference>
<reference evidence="2 3" key="1">
    <citation type="submission" date="2016-05" db="EMBL/GenBank/DDBJ databases">
        <title>Comparative genomics of biotechnologically important yeasts.</title>
        <authorList>
            <consortium name="DOE Joint Genome Institute"/>
            <person name="Riley R."/>
            <person name="Haridas S."/>
            <person name="Wolfe K.H."/>
            <person name="Lopes M.R."/>
            <person name="Hittinger C.T."/>
            <person name="Goker M."/>
            <person name="Salamov A."/>
            <person name="Wisecaver J."/>
            <person name="Long T.M."/>
            <person name="Aerts A.L."/>
            <person name="Barry K."/>
            <person name="Choi C."/>
            <person name="Clum A."/>
            <person name="Coughlan A.Y."/>
            <person name="Deshpande S."/>
            <person name="Douglass A.P."/>
            <person name="Hanson S.J."/>
            <person name="Klenk H.-P."/>
            <person name="LaButti K."/>
            <person name="Lapidus A."/>
            <person name="Lindquist E."/>
            <person name="Lipzen A."/>
            <person name="Meier-kolthoff J.P."/>
            <person name="Ohm R.A."/>
            <person name="Otillar R.P."/>
            <person name="Pangilinan J."/>
            <person name="Peng Y."/>
            <person name="Rokas A."/>
            <person name="Rosa C.A."/>
            <person name="Scheuner C."/>
            <person name="Sibirny A.A."/>
            <person name="Slot J.C."/>
            <person name="Stielow J.B."/>
            <person name="Sun H."/>
            <person name="Kurtzman C.P."/>
            <person name="Blackwell M."/>
            <person name="Grigoriev I.V."/>
            <person name="Jeffries T.W."/>
        </authorList>
    </citation>
    <scope>NUCLEOTIDE SEQUENCE [LARGE SCALE GENOMIC DNA]</scope>
    <source>
        <strain evidence="2 3">NRRL YB-4993</strain>
    </source>
</reference>
<dbReference type="InterPro" id="IPR058934">
    <property type="entry name" value="YMC020W-like"/>
</dbReference>
<evidence type="ECO:0000313" key="2">
    <source>
        <dbReference type="EMBL" id="OBA19325.1"/>
    </source>
</evidence>
<dbReference type="Proteomes" id="UP000092555">
    <property type="component" value="Unassembled WGS sequence"/>
</dbReference>
<keyword evidence="3" id="KW-1185">Reference proteome</keyword>
<dbReference type="EMBL" id="LXTC01000007">
    <property type="protein sequence ID" value="OBA19325.1"/>
    <property type="molecule type" value="Genomic_DNA"/>
</dbReference>
<accession>A0A1A0H5U3</accession>
<feature type="domain" description="YMC020W-like alpha/beta hydrolase" evidence="1">
    <location>
        <begin position="212"/>
        <end position="540"/>
    </location>
</feature>
<sequence length="591" mass="66344">MNAVSRFSILSANSVSPRPASQNSHTPVVDTSQLETDSIGNINKIEHVAQQNSWLSWLNFLGPNPAEYENDTENKHDLEAFREAKLAIETSKDACHYAISKLHGSSSVSLAVHGTITESTPVNFNEKKQPIMPHQLLENAIPDPRPSKFSETQSDQAKKSTLSLIPVSPDLDSNLRVITLSTKIRLWGEAIIHKEIVPGTHIYKSTRPSVERKRKKVVKRALVISVHSFLPTKFVRSVISQSTGSASIMAENAVNAVHRWANDDGEHELQVQSIALDGIGTIGSRVDNSLHLLQNWADEVKNAEFIFMVSNSTASPVALQILQHMAKTSSFGLEHKKVGFLSMSGALQGRVSGLDMKVIRRAYTCYEYDIIMELFELQKSSSHLSRKLTESMNDLCQYNVKLALIGSVDDKFIPIASSVSYQTSHPNIYKGLYIDEDVEVPEFLIRLMSMILTMENVGYADHYQLLKDLLELSQGPLGVCATHGEIFKCPGVYDVGVKFALETTSLKLRKNAVFKQFKSYGANTERNLYHLPWNVRGLINDLLKTKHIKSMKLLKELVSEYRKWDPSTRPWREIKQCFAAFEESNPEDLMM</sequence>
<dbReference type="OrthoDB" id="5598028at2759"/>
<protein>
    <recommendedName>
        <fullName evidence="1">YMC020W-like alpha/beta hydrolase domain-containing protein</fullName>
    </recommendedName>
</protein>
<evidence type="ECO:0000259" key="1">
    <source>
        <dbReference type="Pfam" id="PF26147"/>
    </source>
</evidence>
<dbReference type="AlphaFoldDB" id="A0A1A0H5U3"/>
<name>A0A1A0H5U3_9ASCO</name>
<evidence type="ECO:0000313" key="3">
    <source>
        <dbReference type="Proteomes" id="UP000092555"/>
    </source>
</evidence>
<dbReference type="GeneID" id="30031099"/>
<proteinExistence type="predicted"/>
<dbReference type="InterPro" id="IPR058933">
    <property type="entry name" value="YMC020W-like_ab_hydrolase"/>
</dbReference>
<gene>
    <name evidence="2" type="ORF">METBIDRAFT_47086</name>
</gene>
<dbReference type="Pfam" id="PF26147">
    <property type="entry name" value="AB_HYDROLASE_YMC0-YMC35"/>
    <property type="match status" value="1"/>
</dbReference>
<dbReference type="RefSeq" id="XP_018709857.1">
    <property type="nucleotide sequence ID" value="XM_018858123.1"/>
</dbReference>